<feature type="transmembrane region" description="Helical" evidence="2">
    <location>
        <begin position="532"/>
        <end position="551"/>
    </location>
</feature>
<keyword evidence="4" id="KW-1185">Reference proteome</keyword>
<dbReference type="Proteomes" id="UP000001396">
    <property type="component" value="Unassembled WGS sequence"/>
</dbReference>
<feature type="transmembrane region" description="Helical" evidence="2">
    <location>
        <begin position="338"/>
        <end position="355"/>
    </location>
</feature>
<dbReference type="GeneID" id="31355907"/>
<evidence type="ECO:0000256" key="2">
    <source>
        <dbReference type="SAM" id="Phobius"/>
    </source>
</evidence>
<keyword evidence="2 3" id="KW-0812">Transmembrane</keyword>
<comment type="caution">
    <text evidence="3">The sequence shown here is derived from an EMBL/GenBank/DDBJ whole genome shotgun (WGS) entry which is preliminary data.</text>
</comment>
<proteinExistence type="predicted"/>
<keyword evidence="2" id="KW-0472">Membrane</keyword>
<evidence type="ECO:0000313" key="3">
    <source>
        <dbReference type="EMBL" id="EFA86572.1"/>
    </source>
</evidence>
<feature type="compositionally biased region" description="Low complexity" evidence="1">
    <location>
        <begin position="22"/>
        <end position="42"/>
    </location>
</feature>
<dbReference type="AlphaFoldDB" id="D3AW99"/>
<feature type="compositionally biased region" description="Polar residues" evidence="1">
    <location>
        <begin position="10"/>
        <end position="21"/>
    </location>
</feature>
<organism evidence="3 4">
    <name type="scientific">Heterostelium pallidum (strain ATCC 26659 / Pp 5 / PN500)</name>
    <name type="common">Cellular slime mold</name>
    <name type="synonym">Polysphondylium pallidum</name>
    <dbReference type="NCBI Taxonomy" id="670386"/>
    <lineage>
        <taxon>Eukaryota</taxon>
        <taxon>Amoebozoa</taxon>
        <taxon>Evosea</taxon>
        <taxon>Eumycetozoa</taxon>
        <taxon>Dictyostelia</taxon>
        <taxon>Acytosteliales</taxon>
        <taxon>Acytosteliaceae</taxon>
        <taxon>Heterostelium</taxon>
    </lineage>
</organism>
<sequence>MSYHNKINILRSTSVGSQQPEHNTPNFNHQNTTNFQMNNNTPTLVGSYPSYLAPLEIPPPLDQSFDNSNSSTNLIRHNTITSNNSNNNPLTASENDISKSTATATTNTNRVVDSFDFSMTDQSLSESVSPRRLSQTNEIEMESISRNSCEMDGAKIDDEPKSFKGDIEENNYDPFDPYHEKLYTIEDVGWKGKQTIKLMFQRYFLGLIVAIFVSLVVFIMSQVDWSGDSNANVYLNRKSYHIFFQFAIGISYWFYFIDAFGVVVMYTCGEVIFAYSMSMLLQSETGKQPDKKKAYGVAYNYCAPDIFVTVFTVIYMFFLLPIYFSIESDILRLGWRLVIHPIYWTAIIVVARQFLTRDISTDDIMLNTNIVLHTFFHHQTLGKIFVYTFSSDAPYLTEVGMIVSALEDIILRALALKRDEIVLSFYYGKERARQIVYSQQSLQLRAAILNIQVALEFSGLISAPIFIYLFQKWKMLFHFFDTGAINPVTLFYQSVLSIGLDLIAEFVCTFIETKYFKLPLEPTWKWMKSHKWFLAWLVYGSITMGLFGMLWTCARVPRAGLCSADDICTCNQIISSSIPDFCKTNSTIIPLLNTTTSNFIF</sequence>
<accession>D3AW99</accession>
<name>D3AW99_HETP5</name>
<feature type="transmembrane region" description="Helical" evidence="2">
    <location>
        <begin position="447"/>
        <end position="470"/>
    </location>
</feature>
<feature type="compositionally biased region" description="Polar residues" evidence="1">
    <location>
        <begin position="64"/>
        <end position="76"/>
    </location>
</feature>
<protein>
    <submittedName>
        <fullName evidence="3">Putative transmembrane protein</fullName>
    </submittedName>
</protein>
<evidence type="ECO:0000313" key="4">
    <source>
        <dbReference type="Proteomes" id="UP000001396"/>
    </source>
</evidence>
<dbReference type="OMA" id="DDICTCN"/>
<reference evidence="3 4" key="1">
    <citation type="journal article" date="2011" name="Genome Res.">
        <title>Phylogeny-wide analysis of social amoeba genomes highlights ancient origins for complex intercellular communication.</title>
        <authorList>
            <person name="Heidel A.J."/>
            <person name="Lawal H.M."/>
            <person name="Felder M."/>
            <person name="Schilde C."/>
            <person name="Helps N.R."/>
            <person name="Tunggal B."/>
            <person name="Rivero F."/>
            <person name="John U."/>
            <person name="Schleicher M."/>
            <person name="Eichinger L."/>
            <person name="Platzer M."/>
            <person name="Noegel A.A."/>
            <person name="Schaap P."/>
            <person name="Gloeckner G."/>
        </authorList>
    </citation>
    <scope>NUCLEOTIDE SEQUENCE [LARGE SCALE GENOMIC DNA]</scope>
    <source>
        <strain evidence="4">ATCC 26659 / Pp 5 / PN500</strain>
    </source>
</reference>
<dbReference type="FunCoup" id="D3AW99">
    <property type="interactions" value="171"/>
</dbReference>
<feature type="region of interest" description="Disordered" evidence="1">
    <location>
        <begin position="59"/>
        <end position="95"/>
    </location>
</feature>
<gene>
    <name evidence="3" type="ORF">PPL_00373</name>
</gene>
<feature type="transmembrane region" description="Helical" evidence="2">
    <location>
        <begin position="490"/>
        <end position="511"/>
    </location>
</feature>
<feature type="region of interest" description="Disordered" evidence="1">
    <location>
        <begin position="1"/>
        <end position="42"/>
    </location>
</feature>
<feature type="transmembrane region" description="Helical" evidence="2">
    <location>
        <begin position="297"/>
        <end position="326"/>
    </location>
</feature>
<feature type="compositionally biased region" description="Polar residues" evidence="1">
    <location>
        <begin position="126"/>
        <end position="148"/>
    </location>
</feature>
<dbReference type="InParanoid" id="D3AW99"/>
<evidence type="ECO:0000256" key="1">
    <source>
        <dbReference type="SAM" id="MobiDB-lite"/>
    </source>
</evidence>
<dbReference type="RefSeq" id="XP_020438677.1">
    <property type="nucleotide sequence ID" value="XM_020571403.1"/>
</dbReference>
<keyword evidence="2" id="KW-1133">Transmembrane helix</keyword>
<feature type="transmembrane region" description="Helical" evidence="2">
    <location>
        <begin position="243"/>
        <end position="276"/>
    </location>
</feature>
<feature type="region of interest" description="Disordered" evidence="1">
    <location>
        <begin position="126"/>
        <end position="153"/>
    </location>
</feature>
<feature type="transmembrane region" description="Helical" evidence="2">
    <location>
        <begin position="203"/>
        <end position="223"/>
    </location>
</feature>
<feature type="compositionally biased region" description="Low complexity" evidence="1">
    <location>
        <begin position="78"/>
        <end position="95"/>
    </location>
</feature>
<dbReference type="EMBL" id="ADBJ01000002">
    <property type="protein sequence ID" value="EFA86572.1"/>
    <property type="molecule type" value="Genomic_DNA"/>
</dbReference>